<evidence type="ECO:0000313" key="2">
    <source>
        <dbReference type="EMBL" id="MDT3400980.1"/>
    </source>
</evidence>
<keyword evidence="3" id="KW-1185">Reference proteome</keyword>
<dbReference type="PANTHER" id="PTHR38096:SF1">
    <property type="entry name" value="ENTEROBACTIN SYNTHASE COMPONENT D"/>
    <property type="match status" value="1"/>
</dbReference>
<dbReference type="PANTHER" id="PTHR38096">
    <property type="entry name" value="ENTEROBACTIN SYNTHASE COMPONENT D"/>
    <property type="match status" value="1"/>
</dbReference>
<dbReference type="RefSeq" id="WP_311946734.1">
    <property type="nucleotide sequence ID" value="NZ_JAVLVU010000001.1"/>
</dbReference>
<dbReference type="EMBL" id="JAVLVU010000001">
    <property type="protein sequence ID" value="MDT3400980.1"/>
    <property type="molecule type" value="Genomic_DNA"/>
</dbReference>
<dbReference type="Pfam" id="PF17837">
    <property type="entry name" value="4PPT_N"/>
    <property type="match status" value="1"/>
</dbReference>
<dbReference type="Gene3D" id="3.90.470.20">
    <property type="entry name" value="4'-phosphopantetheinyl transferase domain"/>
    <property type="match status" value="1"/>
</dbReference>
<evidence type="ECO:0000313" key="3">
    <source>
        <dbReference type="Proteomes" id="UP001258315"/>
    </source>
</evidence>
<feature type="domain" description="4'-phosphopantetheinyl transferase N-terminal" evidence="1">
    <location>
        <begin position="34"/>
        <end position="100"/>
    </location>
</feature>
<organism evidence="2 3">
    <name type="scientific">Mucilaginibacter terrae</name>
    <dbReference type="NCBI Taxonomy" id="1955052"/>
    <lineage>
        <taxon>Bacteria</taxon>
        <taxon>Pseudomonadati</taxon>
        <taxon>Bacteroidota</taxon>
        <taxon>Sphingobacteriia</taxon>
        <taxon>Sphingobacteriales</taxon>
        <taxon>Sphingobacteriaceae</taxon>
        <taxon>Mucilaginibacter</taxon>
    </lineage>
</organism>
<dbReference type="InterPro" id="IPR041354">
    <property type="entry name" value="4PPT_N"/>
</dbReference>
<evidence type="ECO:0000259" key="1">
    <source>
        <dbReference type="Pfam" id="PF17837"/>
    </source>
</evidence>
<name>A0ABU3GMG2_9SPHI</name>
<dbReference type="Proteomes" id="UP001258315">
    <property type="component" value="Unassembled WGS sequence"/>
</dbReference>
<proteinExistence type="predicted"/>
<dbReference type="InterPro" id="IPR037143">
    <property type="entry name" value="4-PPantetheinyl_Trfase_dom_sf"/>
</dbReference>
<sequence>MDEFDKIQFTGITPFISRYFTHKFMGVDCLSSAERNIIQGSAEKRRIDFSTGRYCARQALGMLINSKPAIMQGEGREPLWPNGVVGSISHSGKLAGAVAALQSNIMAIGVDIETVGEVKPEIWDLIFK</sequence>
<comment type="caution">
    <text evidence="2">The sequence shown here is derived from an EMBL/GenBank/DDBJ whole genome shotgun (WGS) entry which is preliminary data.</text>
</comment>
<dbReference type="GO" id="GO:0016740">
    <property type="term" value="F:transferase activity"/>
    <property type="evidence" value="ECO:0007669"/>
    <property type="project" value="UniProtKB-KW"/>
</dbReference>
<gene>
    <name evidence="2" type="ORF">QE417_000052</name>
</gene>
<accession>A0ABU3GMG2</accession>
<dbReference type="PRINTS" id="PR01399">
    <property type="entry name" value="ENTSNTHTASED"/>
</dbReference>
<reference evidence="3" key="1">
    <citation type="submission" date="2023-07" db="EMBL/GenBank/DDBJ databases">
        <title>Functional and genomic diversity of the sorghum phyllosphere microbiome.</title>
        <authorList>
            <person name="Shade A."/>
        </authorList>
    </citation>
    <scope>NUCLEOTIDE SEQUENCE [LARGE SCALE GENOMIC DNA]</scope>
    <source>
        <strain evidence="3">SORGH_AS_0422</strain>
    </source>
</reference>
<dbReference type="InterPro" id="IPR003542">
    <property type="entry name" value="Enbac_synth_compD-like"/>
</dbReference>
<keyword evidence="2" id="KW-0808">Transferase</keyword>
<protein>
    <submittedName>
        <fullName evidence="2">4'-phosphopantetheinyl transferase EntD</fullName>
    </submittedName>
</protein>